<name>A0ABS7JMI5_9HELI</name>
<dbReference type="Proteomes" id="UP000700059">
    <property type="component" value="Unassembled WGS sequence"/>
</dbReference>
<dbReference type="RefSeq" id="WP_221531886.1">
    <property type="nucleotide sequence ID" value="NZ_JAIGYP010000004.1"/>
</dbReference>
<evidence type="ECO:0000313" key="2">
    <source>
        <dbReference type="EMBL" id="MBX7490608.1"/>
    </source>
</evidence>
<organism evidence="2 3">
    <name type="scientific">Helicobacter turcicus</name>
    <dbReference type="NCBI Taxonomy" id="2867412"/>
    <lineage>
        <taxon>Bacteria</taxon>
        <taxon>Pseudomonadati</taxon>
        <taxon>Campylobacterota</taxon>
        <taxon>Epsilonproteobacteria</taxon>
        <taxon>Campylobacterales</taxon>
        <taxon>Helicobacteraceae</taxon>
        <taxon>Helicobacter</taxon>
    </lineage>
</organism>
<comment type="caution">
    <text evidence="2">The sequence shown here is derived from an EMBL/GenBank/DDBJ whole genome shotgun (WGS) entry which is preliminary data.</text>
</comment>
<evidence type="ECO:0000256" key="1">
    <source>
        <dbReference type="SAM" id="SignalP"/>
    </source>
</evidence>
<protein>
    <submittedName>
        <fullName evidence="2">Uncharacterized protein</fullName>
    </submittedName>
</protein>
<dbReference type="EMBL" id="JAIGYQ010000004">
    <property type="protein sequence ID" value="MBX7490608.1"/>
    <property type="molecule type" value="Genomic_DNA"/>
</dbReference>
<gene>
    <name evidence="2" type="ORF">K4G57_03885</name>
</gene>
<keyword evidence="3" id="KW-1185">Reference proteome</keyword>
<dbReference type="InterPro" id="IPR013320">
    <property type="entry name" value="ConA-like_dom_sf"/>
</dbReference>
<accession>A0ABS7JMI5</accession>
<evidence type="ECO:0000313" key="3">
    <source>
        <dbReference type="Proteomes" id="UP000700059"/>
    </source>
</evidence>
<proteinExistence type="predicted"/>
<sequence>MKISKFLAGFLIATIGFNANANEIEVKVGESLSGKKAQEVLSNSKELNFSKGFKKQTVSMLTKGIGGQYPFDTFSIDSSTDALLSLKDSSGSVILYVAYTLDEAVDTGDNLFFDNSRLFDIKTYYIQEWNSKTNKLEGRYVNAYEYYNGGHNFNAAYTEWGMPHSNSFGMWIKLNAYFSNHITLFSRNESYSEDGGYRSDYFNFWLLSNGRLSVTSKITDYSVDSLTTTKPIPLGKWVYIQATQNALSYQIGWKTQDGSDEELVSKVFDKATLNIRDCDPNLYCTKKENIQRNRVFDHISLMKYVNENKNVINIKEVFYNPDIGMFALMNAYKAKEQLIFPFYYRYADEKGNPIIHSISELAIEAYNILSGAGSSKITIDDFDIYYDTATLNIIVVDFRNNRKGSWQ</sequence>
<dbReference type="Gene3D" id="2.60.120.200">
    <property type="match status" value="1"/>
</dbReference>
<feature type="signal peptide" evidence="1">
    <location>
        <begin position="1"/>
        <end position="21"/>
    </location>
</feature>
<feature type="chain" id="PRO_5045089935" evidence="1">
    <location>
        <begin position="22"/>
        <end position="407"/>
    </location>
</feature>
<reference evidence="2 3" key="1">
    <citation type="submission" date="2021-08" db="EMBL/GenBank/DDBJ databases">
        <title>Helicobacter spp. isolated from feces of Anatolian Ground Squirrel (Spermophilus xanthoprymnus) in Turkey.</title>
        <authorList>
            <person name="Aydin F."/>
            <person name="Abay S."/>
            <person name="Kayman T."/>
            <person name="Karakaya E."/>
            <person name="Saticioglu I.B."/>
        </authorList>
    </citation>
    <scope>NUCLEOTIDE SEQUENCE [LARGE SCALE GENOMIC DNA]</scope>
    <source>
        <strain evidence="2 3">Faydin-H70</strain>
    </source>
</reference>
<dbReference type="SUPFAM" id="SSF49899">
    <property type="entry name" value="Concanavalin A-like lectins/glucanases"/>
    <property type="match status" value="1"/>
</dbReference>
<keyword evidence="1" id="KW-0732">Signal</keyword>